<dbReference type="SUPFAM" id="SSF51430">
    <property type="entry name" value="NAD(P)-linked oxidoreductase"/>
    <property type="match status" value="1"/>
</dbReference>
<gene>
    <name evidence="5" type="ORF">C449_10633</name>
</gene>
<dbReference type="Gene3D" id="3.20.20.100">
    <property type="entry name" value="NADP-dependent oxidoreductase domain"/>
    <property type="match status" value="1"/>
</dbReference>
<keyword evidence="3" id="KW-0560">Oxidoreductase</keyword>
<evidence type="ECO:0000256" key="3">
    <source>
        <dbReference type="ARBA" id="ARBA00023002"/>
    </source>
</evidence>
<evidence type="ECO:0000259" key="4">
    <source>
        <dbReference type="Pfam" id="PF00248"/>
    </source>
</evidence>
<dbReference type="PANTHER" id="PTHR43827:SF3">
    <property type="entry name" value="NADP-DEPENDENT OXIDOREDUCTASE DOMAIN-CONTAINING PROTEIN"/>
    <property type="match status" value="1"/>
</dbReference>
<protein>
    <submittedName>
        <fullName evidence="5">Aldo/keto reductase</fullName>
    </submittedName>
</protein>
<accession>M0MDZ7</accession>
<dbReference type="STRING" id="1227455.C449_10633"/>
<dbReference type="InterPro" id="IPR023210">
    <property type="entry name" value="NADP_OxRdtase_dom"/>
</dbReference>
<dbReference type="InterPro" id="IPR018170">
    <property type="entry name" value="Aldo/ket_reductase_CS"/>
</dbReference>
<dbReference type="Proteomes" id="UP000011669">
    <property type="component" value="Unassembled WGS sequence"/>
</dbReference>
<comment type="similarity">
    <text evidence="1">Belongs to the aldo/keto reductase family.</text>
</comment>
<dbReference type="GO" id="GO:0016616">
    <property type="term" value="F:oxidoreductase activity, acting on the CH-OH group of donors, NAD or NADP as acceptor"/>
    <property type="evidence" value="ECO:0007669"/>
    <property type="project" value="UniProtKB-ARBA"/>
</dbReference>
<name>M0MDZ7_9EURY</name>
<evidence type="ECO:0000256" key="1">
    <source>
        <dbReference type="ARBA" id="ARBA00007905"/>
    </source>
</evidence>
<dbReference type="PROSITE" id="PS00062">
    <property type="entry name" value="ALDOKETO_REDUCTASE_2"/>
    <property type="match status" value="1"/>
</dbReference>
<organism evidence="5 6">
    <name type="scientific">Halococcus saccharolyticus DSM 5350</name>
    <dbReference type="NCBI Taxonomy" id="1227455"/>
    <lineage>
        <taxon>Archaea</taxon>
        <taxon>Methanobacteriati</taxon>
        <taxon>Methanobacteriota</taxon>
        <taxon>Stenosarchaea group</taxon>
        <taxon>Halobacteria</taxon>
        <taxon>Halobacteriales</taxon>
        <taxon>Halococcaceae</taxon>
        <taxon>Halococcus</taxon>
    </lineage>
</organism>
<dbReference type="PIRSF" id="PIRSF000097">
    <property type="entry name" value="AKR"/>
    <property type="match status" value="1"/>
</dbReference>
<dbReference type="InParanoid" id="M0MDZ7"/>
<dbReference type="PANTHER" id="PTHR43827">
    <property type="entry name" value="2,5-DIKETO-D-GLUCONIC ACID REDUCTASE"/>
    <property type="match status" value="1"/>
</dbReference>
<reference evidence="5 6" key="1">
    <citation type="journal article" date="2014" name="PLoS Genet.">
        <title>Phylogenetically driven sequencing of extremely halophilic archaea reveals strategies for static and dynamic osmo-response.</title>
        <authorList>
            <person name="Becker E.A."/>
            <person name="Seitzer P.M."/>
            <person name="Tritt A."/>
            <person name="Larsen D."/>
            <person name="Krusor M."/>
            <person name="Yao A.I."/>
            <person name="Wu D."/>
            <person name="Madern D."/>
            <person name="Eisen J.A."/>
            <person name="Darling A.E."/>
            <person name="Facciotti M.T."/>
        </authorList>
    </citation>
    <scope>NUCLEOTIDE SEQUENCE [LARGE SCALE GENOMIC DNA]</scope>
    <source>
        <strain evidence="5 6">DSM 5350</strain>
    </source>
</reference>
<dbReference type="AlphaFoldDB" id="M0MDZ7"/>
<dbReference type="PROSITE" id="PS00798">
    <property type="entry name" value="ALDOKETO_REDUCTASE_1"/>
    <property type="match status" value="1"/>
</dbReference>
<dbReference type="PATRIC" id="fig|1227455.4.peg.2179"/>
<sequence>MEHITVGDTTVPALGFGTSGMDTDDERYRAVSAALEAGYRHIDTAQMYDSESAVGDAIHDADVDREEVFVTTKLLGENRAHDAVIESTHDSLDRLDTEFVDLLLIHSPDQEPSHEETLNAMNELVDEGAVENVGISNFSVEETRTAIEHSDAPILTNQVEYNVHERRDDLLSFCLDHDVMLTAYSPLGVGDCLNDEVVRRIADDHDRTPAQVVIRWLLQQPLVSPIPMSSNPDHVWANADVFDFELTDDEMRDLFAVGGDLDDDLASKLGL</sequence>
<dbReference type="Pfam" id="PF00248">
    <property type="entry name" value="Aldo_ket_red"/>
    <property type="match status" value="1"/>
</dbReference>
<evidence type="ECO:0000313" key="5">
    <source>
        <dbReference type="EMBL" id="EMA43977.1"/>
    </source>
</evidence>
<comment type="caution">
    <text evidence="5">The sequence shown here is derived from an EMBL/GenBank/DDBJ whole genome shotgun (WGS) entry which is preliminary data.</text>
</comment>
<dbReference type="OrthoDB" id="275427at2157"/>
<dbReference type="EMBL" id="AOMD01000025">
    <property type="protein sequence ID" value="EMA43977.1"/>
    <property type="molecule type" value="Genomic_DNA"/>
</dbReference>
<proteinExistence type="inferred from homology"/>
<keyword evidence="2" id="KW-0521">NADP</keyword>
<evidence type="ECO:0000313" key="6">
    <source>
        <dbReference type="Proteomes" id="UP000011669"/>
    </source>
</evidence>
<dbReference type="RefSeq" id="WP_006077987.1">
    <property type="nucleotide sequence ID" value="NZ_AOMD01000025.1"/>
</dbReference>
<feature type="domain" description="NADP-dependent oxidoreductase" evidence="4">
    <location>
        <begin position="14"/>
        <end position="254"/>
    </location>
</feature>
<keyword evidence="6" id="KW-1185">Reference proteome</keyword>
<dbReference type="InterPro" id="IPR020471">
    <property type="entry name" value="AKR"/>
</dbReference>
<dbReference type="PRINTS" id="PR00069">
    <property type="entry name" value="ALDKETRDTASE"/>
</dbReference>
<evidence type="ECO:0000256" key="2">
    <source>
        <dbReference type="ARBA" id="ARBA00022857"/>
    </source>
</evidence>
<dbReference type="InterPro" id="IPR036812">
    <property type="entry name" value="NAD(P)_OxRdtase_dom_sf"/>
</dbReference>